<proteinExistence type="predicted"/>
<dbReference type="EMBL" id="CP134189">
    <property type="protein sequence ID" value="WPB04662.1"/>
    <property type="molecule type" value="Genomic_DNA"/>
</dbReference>
<feature type="coiled-coil region" evidence="4">
    <location>
        <begin position="80"/>
        <end position="121"/>
    </location>
</feature>
<dbReference type="Gene3D" id="1.20.5.340">
    <property type="match status" value="1"/>
</dbReference>
<feature type="region of interest" description="Disordered" evidence="5">
    <location>
        <begin position="1933"/>
        <end position="2149"/>
    </location>
</feature>
<keyword evidence="2 4" id="KW-0175">Coiled coil</keyword>
<feature type="compositionally biased region" description="Basic and acidic residues" evidence="5">
    <location>
        <begin position="1550"/>
        <end position="1565"/>
    </location>
</feature>
<evidence type="ECO:0000313" key="11">
    <source>
        <dbReference type="Proteomes" id="UP000230605"/>
    </source>
</evidence>
<feature type="compositionally biased region" description="Polar residues" evidence="5">
    <location>
        <begin position="1468"/>
        <end position="1478"/>
    </location>
</feature>
<feature type="compositionally biased region" description="Basic and acidic residues" evidence="5">
    <location>
        <begin position="1282"/>
        <end position="1299"/>
    </location>
</feature>
<dbReference type="GO" id="GO:0005643">
    <property type="term" value="C:nuclear pore"/>
    <property type="evidence" value="ECO:0007669"/>
    <property type="project" value="TreeGrafter"/>
</dbReference>
<feature type="region of interest" description="Disordered" evidence="5">
    <location>
        <begin position="863"/>
        <end position="899"/>
    </location>
</feature>
<organism evidence="9 11">
    <name type="scientific">Cercospora beticola</name>
    <name type="common">Sugarbeet leaf spot fungus</name>
    <dbReference type="NCBI Taxonomy" id="122368"/>
    <lineage>
        <taxon>Eukaryota</taxon>
        <taxon>Fungi</taxon>
        <taxon>Dikarya</taxon>
        <taxon>Ascomycota</taxon>
        <taxon>Pezizomycotina</taxon>
        <taxon>Dothideomycetes</taxon>
        <taxon>Dothideomycetidae</taxon>
        <taxon>Mycosphaerellales</taxon>
        <taxon>Mycosphaerellaceae</taxon>
        <taxon>Cercospora</taxon>
    </lineage>
</organism>
<evidence type="ECO:0000256" key="5">
    <source>
        <dbReference type="SAM" id="MobiDB-lite"/>
    </source>
</evidence>
<evidence type="ECO:0000259" key="7">
    <source>
        <dbReference type="Pfam" id="PF25481"/>
    </source>
</evidence>
<feature type="coiled-coil region" evidence="4">
    <location>
        <begin position="574"/>
        <end position="641"/>
    </location>
</feature>
<feature type="region of interest" description="Disordered" evidence="5">
    <location>
        <begin position="1162"/>
        <end position="1198"/>
    </location>
</feature>
<feature type="coiled-coil region" evidence="4">
    <location>
        <begin position="1815"/>
        <end position="1894"/>
    </location>
</feature>
<feature type="region of interest" description="Disordered" evidence="5">
    <location>
        <begin position="944"/>
        <end position="974"/>
    </location>
</feature>
<reference evidence="10 12" key="2">
    <citation type="submission" date="2023-09" db="EMBL/GenBank/DDBJ databases">
        <title>Complete-Gapless Cercospora beticola genome.</title>
        <authorList>
            <person name="Wyatt N.A."/>
            <person name="Spanner R.E."/>
            <person name="Bolton M.D."/>
        </authorList>
    </citation>
    <scope>NUCLEOTIDE SEQUENCE [LARGE SCALE GENOMIC DNA]</scope>
    <source>
        <strain evidence="10">Cb09-40</strain>
    </source>
</reference>
<feature type="compositionally biased region" description="Basic and acidic residues" evidence="5">
    <location>
        <begin position="1082"/>
        <end position="1091"/>
    </location>
</feature>
<feature type="compositionally biased region" description="Polar residues" evidence="5">
    <location>
        <begin position="1584"/>
        <end position="1599"/>
    </location>
</feature>
<feature type="compositionally biased region" description="Basic and acidic residues" evidence="5">
    <location>
        <begin position="1441"/>
        <end position="1462"/>
    </location>
</feature>
<feature type="domain" description="Nucleoprotein TPR/MPL1" evidence="7">
    <location>
        <begin position="191"/>
        <end position="269"/>
    </location>
</feature>
<dbReference type="InterPro" id="IPR012929">
    <property type="entry name" value="Nucleoprot-TPR/MLP1-2_dom"/>
</dbReference>
<feature type="region of interest" description="Disordered" evidence="5">
    <location>
        <begin position="1213"/>
        <end position="1239"/>
    </location>
</feature>
<dbReference type="Proteomes" id="UP001302367">
    <property type="component" value="Chromosome 6"/>
</dbReference>
<feature type="compositionally biased region" description="Basic and acidic residues" evidence="5">
    <location>
        <begin position="873"/>
        <end position="899"/>
    </location>
</feature>
<evidence type="ECO:0000256" key="2">
    <source>
        <dbReference type="ARBA" id="ARBA00023054"/>
    </source>
</evidence>
<dbReference type="SUPFAM" id="SSF161270">
    <property type="entry name" value="PspA lactotransferrin-binding region"/>
    <property type="match status" value="1"/>
</dbReference>
<feature type="region of interest" description="Disordered" evidence="5">
    <location>
        <begin position="1441"/>
        <end position="1479"/>
    </location>
</feature>
<evidence type="ECO:0000313" key="10">
    <source>
        <dbReference type="EMBL" id="WPB04662.1"/>
    </source>
</evidence>
<evidence type="ECO:0000313" key="9">
    <source>
        <dbReference type="EMBL" id="PIA94447.1"/>
    </source>
</evidence>
<dbReference type="PANTHER" id="PTHR18898">
    <property type="entry name" value="NUCLEOPROTEIN TPR-RELATED"/>
    <property type="match status" value="1"/>
</dbReference>
<feature type="region of interest" description="Disordered" evidence="5">
    <location>
        <begin position="1282"/>
        <end position="1307"/>
    </location>
</feature>
<dbReference type="Pfam" id="PF25785">
    <property type="entry name" value="TPR"/>
    <property type="match status" value="1"/>
</dbReference>
<feature type="domain" description="Nucleoprotein TPR/MLP1-2" evidence="6">
    <location>
        <begin position="1080"/>
        <end position="1207"/>
    </location>
</feature>
<keyword evidence="3" id="KW-0539">Nucleus</keyword>
<dbReference type="GO" id="GO:0006606">
    <property type="term" value="P:protein import into nucleus"/>
    <property type="evidence" value="ECO:0007669"/>
    <property type="project" value="InterPro"/>
</dbReference>
<feature type="region of interest" description="Disordered" evidence="5">
    <location>
        <begin position="1054"/>
        <end position="1091"/>
    </location>
</feature>
<feature type="coiled-coil region" evidence="4">
    <location>
        <begin position="425"/>
        <end position="515"/>
    </location>
</feature>
<evidence type="ECO:0000313" key="12">
    <source>
        <dbReference type="Proteomes" id="UP001302367"/>
    </source>
</evidence>
<feature type="compositionally biased region" description="Low complexity" evidence="5">
    <location>
        <begin position="1987"/>
        <end position="2031"/>
    </location>
</feature>
<dbReference type="EMBL" id="LKMD01000104">
    <property type="protein sequence ID" value="PIA94447.1"/>
    <property type="molecule type" value="Genomic_DNA"/>
</dbReference>
<feature type="region of interest" description="Disordered" evidence="5">
    <location>
        <begin position="1584"/>
        <end position="1657"/>
    </location>
</feature>
<dbReference type="GO" id="GO:0017056">
    <property type="term" value="F:structural constituent of nuclear pore"/>
    <property type="evidence" value="ECO:0007669"/>
    <property type="project" value="TreeGrafter"/>
</dbReference>
<feature type="compositionally biased region" description="Gly residues" evidence="5">
    <location>
        <begin position="2095"/>
        <end position="2114"/>
    </location>
</feature>
<dbReference type="GO" id="GO:0006406">
    <property type="term" value="P:mRNA export from nucleus"/>
    <property type="evidence" value="ECO:0007669"/>
    <property type="project" value="TreeGrafter"/>
</dbReference>
<accession>A0A2G5HPG4</accession>
<gene>
    <name evidence="9" type="ORF">CB0940_08100</name>
    <name evidence="10" type="ORF">RHO25_009308</name>
</gene>
<protein>
    <submittedName>
        <fullName evidence="9">Protein MLP1</fullName>
    </submittedName>
</protein>
<dbReference type="Pfam" id="PF07926">
    <property type="entry name" value="TPR_MLP1_2"/>
    <property type="match status" value="1"/>
</dbReference>
<evidence type="ECO:0000256" key="4">
    <source>
        <dbReference type="SAM" id="Coils"/>
    </source>
</evidence>
<evidence type="ECO:0000259" key="8">
    <source>
        <dbReference type="Pfam" id="PF25785"/>
    </source>
</evidence>
<feature type="domain" description="NUA/TPR/MLP1-2-like" evidence="8">
    <location>
        <begin position="487"/>
        <end position="600"/>
    </location>
</feature>
<dbReference type="InterPro" id="IPR057577">
    <property type="entry name" value="Nucleoprot-TPR/MLP1_dom"/>
</dbReference>
<evidence type="ECO:0000259" key="6">
    <source>
        <dbReference type="Pfam" id="PF07926"/>
    </source>
</evidence>
<evidence type="ECO:0000256" key="1">
    <source>
        <dbReference type="ARBA" id="ARBA00004123"/>
    </source>
</evidence>
<dbReference type="PANTHER" id="PTHR18898:SF2">
    <property type="entry name" value="NUCLEOPROTEIN TPR"/>
    <property type="match status" value="1"/>
</dbReference>
<comment type="subcellular location">
    <subcellularLocation>
        <location evidence="1">Nucleus</location>
    </subcellularLocation>
</comment>
<sequence length="2149" mass="238015">MRTRAQAHDAAAVDVAYLATTYGVAEDDVQQLLDAPTAELVEDFLLSLTDKGNEFDALKAEKLKVDVELDNTVRTSETKVKAQKAAVAKAHKEVEELRTKLNQSEAAREALAVELEQLKSSSSGSSAETQALRQRIETLEASNRDALALVESKSSEKDRVAIELSEQHSKLLALRREINQLEEKNSTLENAASSQKFREQALQQEIELLKKNNEWHASELQTRSQEHTKFRKERNARISSLERELEDSNANVEALKRTEATLRHRLDELQAKADEAFARIASLQEEAARKEQDFRAELNGSKRLAELQAQNAATHKARLQEVQGQVDQIKEDAAEEIGRLQAEIETERGDKETAEQKVAELELTVERLEQQPRMSRPGTPMRNGEPQTPGRNASPSAMPGSMRKVVNGLSFTQLYTKYTEAQEDLVNERRRTNKLSTALDELVNELETRKPEIEDLKEEQDRLENEVLNFSGLLDEANAGKEGAIRELERWKGEADTATHESQILRQQLRDLSAQVKILLVEIQSRDQGLGEMSADERHEIERAARGELDDGTLDELSSTGRLISERLVIFREVSDLQAQNEKLLRLTRELGEQMEGDEAKEKARQHEADAQEVEVLRQQVERYKDELTSTTTQIDSYMKERDMFRRMLQYRGQLAPDADMQSLFGQSVGPGTPQRHSVGPAATPRSVDEDLRKLLKEHQTHFDQFRNEASTDRRMLKDQADALMREKSSLQADLARAQSQLTLAAERYEMLQSNFTALRNENSELQKRSQQLGEQAARQDLRTQQVAEELVEARSMAESLRNENANAKAEKELYKRIETRLQEENKTLLDDRSRLNKLVTDLQNLQNERELQESENRRRLQSRVESLETELNDAKKKLESEVEDSKKAALRREYEEGQSRTRIDDLVKSLGNVREELVAAKTSRDQLQTRVDELKIELRAAEERVTALQPRPSTRPEPTQNGEQQGVDDEELPTEQRLALQVTELRRDLELQKAEVEYAKKQVEQYQAIAQASEEELSNLSVTADQFREDMDSLIAEKDAKIAELEQRIEDISSELGTTNSELSELRTKADDSGRQLAEQKANHESELSRLRDEVERLEANAITIQQDVKTQAEIAQEAQTSYEVELQKHAEAAKSLASVRKEYNELKTEIAGAKAEAEAAKASLERSEESWTEQKEQFERELEEAKRKRQDLDEQNKLLHSQMESFSKELTALRQGRAAATPAADAEGHEDAPSNSANLQEVINFLRREKEIVDTQYELSVQEAKRLQQQLEYANSQLEETRQKLADERRQSVEKSSAESSTSKLMQTINELNVYRESATTLRNEARQARESLEQKSQEVERLLAEIEPLKSRVGELEGELEVKEGEMKLLQDDRDHWRDRTQNIISKYDRVDPAELEEMKKKLEELQAEKERLESAQAPLQEQIDGFEARLQSEKEAVTTPLHERLNKFKEQAKDQDVKRRTRITELTNENNTVTAEKDALATALEQAQTELASIQAELAQTKTSLEEARAKAPQVSSDDAEEGQVEEDGTASGSSNDQTTMQAKVAEAEARAAEHAGRAENLEAQVQTLQARVHELETQVSDLQQQLESAQTKSGVDSFAPTADNTETLTNLQQELATAQREVETLRANAAATASDAPVNAEPSAGEKSVAEQVAEEVAKQRAELEAQYQLARSQLDEDMNAKHEQMKSKLNALLKDEKAKLRTEVGAELKTEHEAELQALKDEHAAAIEQLKAEHQAALERFNADGASAIEKAEALSPVKAKLETPAASTEIDVKTLTFTNEQAIELVKTNAVIKELLTKNVRKQVDNQTMKLKDTIAAKEAEIKNLQEELAKLSTPAAALSGEPNDAEADKLAREALEQQLEIVRKELDAATEAKDAAVKQAVEAAEKKFKVQLTQRDIAVAKITAVQKAAQETPEKPIKEVWEVAQKARPAPKPAAANGPATTPAKPGVPAPAAAQPYAAPATSTFGQPSKPLGSPAPNPQAASFAPAAATTDASGGPVSRPASQSGPSTAAAAPTKPAVGTGPSALRSLAGTSSIPAPGSKLPAPGGRSNPGSRKASISGPGTGLQVQGAAAGNALSQRGALSSGLPRGGAAGRGARGGIARGGARGNAANAGQKRAHDGAEPQAGGEVKRTRGGGPTGGA</sequence>
<keyword evidence="12" id="KW-1185">Reference proteome</keyword>
<feature type="compositionally biased region" description="Polar residues" evidence="5">
    <location>
        <begin position="1607"/>
        <end position="1621"/>
    </location>
</feature>
<feature type="region of interest" description="Disordered" evidence="5">
    <location>
        <begin position="368"/>
        <end position="399"/>
    </location>
</feature>
<feature type="compositionally biased region" description="Polar residues" evidence="5">
    <location>
        <begin position="1535"/>
        <end position="1546"/>
    </location>
</feature>
<feature type="coiled-coil region" evidence="4">
    <location>
        <begin position="164"/>
        <end position="198"/>
    </location>
</feature>
<name>A0A2G5HPG4_CERBT</name>
<dbReference type="InterPro" id="IPR057974">
    <property type="entry name" value="NUA/TPR/MLP1-2-like_dom"/>
</dbReference>
<feature type="compositionally biased region" description="Basic and acidic residues" evidence="5">
    <location>
        <begin position="1065"/>
        <end position="1075"/>
    </location>
</feature>
<dbReference type="OrthoDB" id="343070at2759"/>
<feature type="compositionally biased region" description="Low complexity" evidence="5">
    <location>
        <begin position="1941"/>
        <end position="1972"/>
    </location>
</feature>
<feature type="compositionally biased region" description="Polar residues" evidence="5">
    <location>
        <begin position="385"/>
        <end position="395"/>
    </location>
</feature>
<evidence type="ECO:0000256" key="3">
    <source>
        <dbReference type="ARBA" id="ARBA00023242"/>
    </source>
</evidence>
<reference evidence="9 11" key="1">
    <citation type="submission" date="2015-10" db="EMBL/GenBank/DDBJ databases">
        <title>The cercosporin biosynthetic gene cluster was horizontally transferred to several fungal lineages and shown to be expanded in Cercospora beticola based on microsynteny with recipient genomes.</title>
        <authorList>
            <person name="De Jonge R."/>
            <person name="Ebert M.K."/>
            <person name="Suttle J.C."/>
            <person name="Jurick Ii W.M."/>
            <person name="Secor G.A."/>
            <person name="Thomma B.P."/>
            <person name="Van De Peer Y."/>
            <person name="Bolton M.D."/>
        </authorList>
    </citation>
    <scope>NUCLEOTIDE SEQUENCE [LARGE SCALE GENOMIC DNA]</scope>
    <source>
        <strain evidence="9 11">09-40</strain>
    </source>
</reference>
<feature type="compositionally biased region" description="Acidic residues" evidence="5">
    <location>
        <begin position="1522"/>
        <end position="1533"/>
    </location>
</feature>
<feature type="region of interest" description="Disordered" evidence="5">
    <location>
        <begin position="1508"/>
        <end position="1567"/>
    </location>
</feature>
<dbReference type="Proteomes" id="UP000230605">
    <property type="component" value="Chromosome 6"/>
</dbReference>
<dbReference type="Pfam" id="PF25481">
    <property type="entry name" value="Nucleoprot-TPR"/>
    <property type="match status" value="1"/>
</dbReference>